<dbReference type="SUPFAM" id="SSF46609">
    <property type="entry name" value="Fe,Mn superoxide dismutase (SOD), N-terminal domain"/>
    <property type="match status" value="1"/>
</dbReference>
<evidence type="ECO:0000256" key="2">
    <source>
        <dbReference type="ARBA" id="ARBA00008714"/>
    </source>
</evidence>
<dbReference type="InterPro" id="IPR036314">
    <property type="entry name" value="SOD_C_sf"/>
</dbReference>
<evidence type="ECO:0000256" key="7">
    <source>
        <dbReference type="PROSITE-ProRule" id="PRU00252"/>
    </source>
</evidence>
<name>A0A7S2XZ78_9STRA</name>
<evidence type="ECO:0000256" key="5">
    <source>
        <dbReference type="ARBA" id="ARBA00023002"/>
    </source>
</evidence>
<comment type="cofactor">
    <cofactor evidence="1">
        <name>Fe cation</name>
        <dbReference type="ChEBI" id="CHEBI:24875"/>
    </cofactor>
</comment>
<keyword evidence="4 6" id="KW-0479">Metal-binding</keyword>
<dbReference type="PIRSF" id="PIRSF000349">
    <property type="entry name" value="SODismutase"/>
    <property type="match status" value="1"/>
</dbReference>
<dbReference type="SUPFAM" id="SSF54719">
    <property type="entry name" value="Fe,Mn superoxide dismutase (SOD), C-terminal domain"/>
    <property type="match status" value="1"/>
</dbReference>
<evidence type="ECO:0000256" key="6">
    <source>
        <dbReference type="PIRSR" id="PIRSR000349-1"/>
    </source>
</evidence>
<organism evidence="10">
    <name type="scientific">Fibrocapsa japonica</name>
    <dbReference type="NCBI Taxonomy" id="94617"/>
    <lineage>
        <taxon>Eukaryota</taxon>
        <taxon>Sar</taxon>
        <taxon>Stramenopiles</taxon>
        <taxon>Ochrophyta</taxon>
        <taxon>Raphidophyceae</taxon>
        <taxon>Chattonellales</taxon>
        <taxon>Chattonellaceae</taxon>
        <taxon>Fibrocapsa</taxon>
    </lineage>
</organism>
<feature type="binding site" evidence="6">
    <location>
        <position position="126"/>
    </location>
    <ligand>
        <name>Mn(2+)</name>
        <dbReference type="ChEBI" id="CHEBI:29035"/>
    </ligand>
</feature>
<feature type="binding site" evidence="6">
    <location>
        <position position="33"/>
    </location>
    <ligand>
        <name>Mn(2+)</name>
        <dbReference type="ChEBI" id="CHEBI:29035"/>
    </ligand>
</feature>
<dbReference type="InterPro" id="IPR000424">
    <property type="entry name" value="Primosome_PriB/ssb"/>
</dbReference>
<keyword evidence="5" id="KW-0560">Oxidoreductase</keyword>
<dbReference type="InterPro" id="IPR019832">
    <property type="entry name" value="Mn/Fe_SOD_C"/>
</dbReference>
<protein>
    <recommendedName>
        <fullName evidence="3">superoxide dismutase</fullName>
        <ecNumber evidence="3">1.15.1.1</ecNumber>
    </recommendedName>
</protein>
<dbReference type="EMBL" id="HBHR01005527">
    <property type="protein sequence ID" value="CAD9860204.1"/>
    <property type="molecule type" value="Transcribed_RNA"/>
</dbReference>
<evidence type="ECO:0000256" key="3">
    <source>
        <dbReference type="ARBA" id="ARBA00012682"/>
    </source>
</evidence>
<dbReference type="Gene3D" id="3.55.40.20">
    <property type="entry name" value="Iron/manganese superoxide dismutase, C-terminal domain"/>
    <property type="match status" value="1"/>
</dbReference>
<dbReference type="GO" id="GO:0004784">
    <property type="term" value="F:superoxide dismutase activity"/>
    <property type="evidence" value="ECO:0007669"/>
    <property type="project" value="UniProtKB-EC"/>
</dbReference>
<dbReference type="InterPro" id="IPR001189">
    <property type="entry name" value="Mn/Fe_SOD"/>
</dbReference>
<gene>
    <name evidence="10" type="ORF">FJAP1339_LOCUS2725</name>
</gene>
<evidence type="ECO:0000256" key="8">
    <source>
        <dbReference type="SAM" id="MobiDB-lite"/>
    </source>
</evidence>
<dbReference type="InterPro" id="IPR019833">
    <property type="entry name" value="Mn/Fe_SOD_BS"/>
</dbReference>
<feature type="binding site" evidence="6">
    <location>
        <position position="122"/>
    </location>
    <ligand>
        <name>Mn(2+)</name>
        <dbReference type="ChEBI" id="CHEBI:29035"/>
    </ligand>
</feature>
<evidence type="ECO:0000256" key="1">
    <source>
        <dbReference type="ARBA" id="ARBA00001962"/>
    </source>
</evidence>
<comment type="similarity">
    <text evidence="2">Belongs to the iron/manganese superoxide dismutase family.</text>
</comment>
<dbReference type="PRINTS" id="PR01703">
    <property type="entry name" value="MNSODISMTASE"/>
</dbReference>
<evidence type="ECO:0000313" key="10">
    <source>
        <dbReference type="EMBL" id="CAD9860204.1"/>
    </source>
</evidence>
<evidence type="ECO:0000256" key="4">
    <source>
        <dbReference type="ARBA" id="ARBA00022723"/>
    </source>
</evidence>
<dbReference type="Gene3D" id="1.10.287.990">
    <property type="entry name" value="Fe,Mn superoxide dismutase (SOD) domain"/>
    <property type="match status" value="1"/>
</dbReference>
<dbReference type="FunFam" id="3.55.40.20:FF:000001">
    <property type="entry name" value="Superoxide dismutase"/>
    <property type="match status" value="1"/>
</dbReference>
<dbReference type="PROSITE" id="PS50935">
    <property type="entry name" value="SSB"/>
    <property type="match status" value="1"/>
</dbReference>
<dbReference type="GO" id="GO:0005737">
    <property type="term" value="C:cytoplasm"/>
    <property type="evidence" value="ECO:0007669"/>
    <property type="project" value="TreeGrafter"/>
</dbReference>
<sequence>MAGKEAPSITDLQKGAFKAGGPTRNAGGGHYNHALFWKTMGPAKESGSPSPALAKAIDEAFGSMDEMKAKFNAAATGQFGSGWSWLGVQADGKLAVVGTPNQDNPLMEGATATPMNVILGCDVWEHAYYLKYQNRRPEYVENWWNVVNWGYVSEIYDKYASKGMPVPVEG</sequence>
<dbReference type="PROSITE" id="PS00088">
    <property type="entry name" value="SOD_MN"/>
    <property type="match status" value="1"/>
</dbReference>
<dbReference type="GO" id="GO:0046872">
    <property type="term" value="F:metal ion binding"/>
    <property type="evidence" value="ECO:0007669"/>
    <property type="project" value="UniProtKB-KW"/>
</dbReference>
<dbReference type="PANTHER" id="PTHR43595">
    <property type="entry name" value="37S RIBOSOMAL PROTEIN S26, MITOCHONDRIAL"/>
    <property type="match status" value="1"/>
</dbReference>
<keyword evidence="7" id="KW-0238">DNA-binding</keyword>
<feature type="region of interest" description="Disordered" evidence="8">
    <location>
        <begin position="1"/>
        <end position="24"/>
    </location>
</feature>
<dbReference type="AlphaFoldDB" id="A0A7S2XZ78"/>
<reference evidence="10" key="1">
    <citation type="submission" date="2021-01" db="EMBL/GenBank/DDBJ databases">
        <authorList>
            <person name="Corre E."/>
            <person name="Pelletier E."/>
            <person name="Niang G."/>
            <person name="Scheremetjew M."/>
            <person name="Finn R."/>
            <person name="Kale V."/>
            <person name="Holt S."/>
            <person name="Cochrane G."/>
            <person name="Meng A."/>
            <person name="Brown T."/>
            <person name="Cohen L."/>
        </authorList>
    </citation>
    <scope>NUCLEOTIDE SEQUENCE</scope>
    <source>
        <strain evidence="10">CCMP1661</strain>
    </source>
</reference>
<feature type="domain" description="Manganese/iron superoxide dismutase C-terminal" evidence="9">
    <location>
        <begin position="50"/>
        <end position="154"/>
    </location>
</feature>
<dbReference type="PANTHER" id="PTHR43595:SF2">
    <property type="entry name" value="SMALL RIBOSOMAL SUBUNIT PROTEIN MS42"/>
    <property type="match status" value="1"/>
</dbReference>
<dbReference type="EC" id="1.15.1.1" evidence="3"/>
<dbReference type="Pfam" id="PF02777">
    <property type="entry name" value="Sod_Fe_C"/>
    <property type="match status" value="1"/>
</dbReference>
<dbReference type="InterPro" id="IPR036324">
    <property type="entry name" value="Mn/Fe_SOD_N_sf"/>
</dbReference>
<proteinExistence type="inferred from homology"/>
<dbReference type="GO" id="GO:0003697">
    <property type="term" value="F:single-stranded DNA binding"/>
    <property type="evidence" value="ECO:0007669"/>
    <property type="project" value="InterPro"/>
</dbReference>
<evidence type="ECO:0000259" key="9">
    <source>
        <dbReference type="Pfam" id="PF02777"/>
    </source>
</evidence>
<accession>A0A7S2XZ78</accession>